<keyword evidence="7" id="KW-1185">Reference proteome</keyword>
<dbReference type="PROSITE" id="PS50088">
    <property type="entry name" value="ANK_REPEAT"/>
    <property type="match status" value="9"/>
</dbReference>
<evidence type="ECO:0000313" key="6">
    <source>
        <dbReference type="EMBL" id="KAJ3141427.1"/>
    </source>
</evidence>
<keyword evidence="2 3" id="KW-0040">ANK repeat</keyword>
<evidence type="ECO:0000259" key="5">
    <source>
        <dbReference type="Pfam" id="PF24883"/>
    </source>
</evidence>
<feature type="repeat" description="ANK" evidence="3">
    <location>
        <begin position="956"/>
        <end position="988"/>
    </location>
</feature>
<dbReference type="InterPro" id="IPR035897">
    <property type="entry name" value="Toll_tir_struct_dom_sf"/>
</dbReference>
<dbReference type="PRINTS" id="PR01415">
    <property type="entry name" value="ANKYRIN"/>
</dbReference>
<feature type="domain" description="TIR" evidence="4">
    <location>
        <begin position="9"/>
        <end position="80"/>
    </location>
</feature>
<evidence type="ECO:0000256" key="2">
    <source>
        <dbReference type="ARBA" id="ARBA00023043"/>
    </source>
</evidence>
<dbReference type="AlphaFoldDB" id="A0AAD5TAC5"/>
<evidence type="ECO:0000259" key="4">
    <source>
        <dbReference type="Pfam" id="PF13676"/>
    </source>
</evidence>
<dbReference type="SMART" id="SM00248">
    <property type="entry name" value="ANK"/>
    <property type="match status" value="11"/>
</dbReference>
<dbReference type="InterPro" id="IPR027417">
    <property type="entry name" value="P-loop_NTPase"/>
</dbReference>
<dbReference type="Gene3D" id="3.40.50.300">
    <property type="entry name" value="P-loop containing nucleotide triphosphate hydrolases"/>
    <property type="match status" value="1"/>
</dbReference>
<dbReference type="Proteomes" id="UP001211907">
    <property type="component" value="Unassembled WGS sequence"/>
</dbReference>
<dbReference type="InterPro" id="IPR000157">
    <property type="entry name" value="TIR_dom"/>
</dbReference>
<feature type="repeat" description="ANK" evidence="3">
    <location>
        <begin position="917"/>
        <end position="949"/>
    </location>
</feature>
<gene>
    <name evidence="6" type="primary">POC1A_2</name>
    <name evidence="6" type="ORF">HK100_006856</name>
</gene>
<dbReference type="EMBL" id="JADGJH010000032">
    <property type="protein sequence ID" value="KAJ3141427.1"/>
    <property type="molecule type" value="Genomic_DNA"/>
</dbReference>
<dbReference type="Pfam" id="PF12796">
    <property type="entry name" value="Ank_2"/>
    <property type="match status" value="4"/>
</dbReference>
<name>A0AAD5TAC5_9FUNG</name>
<comment type="caution">
    <text evidence="6">The sequence shown here is derived from an EMBL/GenBank/DDBJ whole genome shotgun (WGS) entry which is preliminary data.</text>
</comment>
<proteinExistence type="predicted"/>
<dbReference type="Gene3D" id="3.40.50.10140">
    <property type="entry name" value="Toll/interleukin-1 receptor homology (TIR) domain"/>
    <property type="match status" value="1"/>
</dbReference>
<feature type="repeat" description="ANK" evidence="3">
    <location>
        <begin position="1022"/>
        <end position="1054"/>
    </location>
</feature>
<dbReference type="Gene3D" id="1.25.40.20">
    <property type="entry name" value="Ankyrin repeat-containing domain"/>
    <property type="match status" value="6"/>
</dbReference>
<feature type="repeat" description="ANK" evidence="3">
    <location>
        <begin position="816"/>
        <end position="837"/>
    </location>
</feature>
<dbReference type="InterPro" id="IPR056884">
    <property type="entry name" value="NPHP3-like_N"/>
</dbReference>
<feature type="repeat" description="ANK" evidence="3">
    <location>
        <begin position="883"/>
        <end position="909"/>
    </location>
</feature>
<sequence>MDVDFMHVDMVDAMISGIENSTIVLVHLSRDYDKSVNCQMELKYAVSSKKQIITVRLDSGPYDRSKFLTGSDYTLYFDLVNVSNVERKETVFESLSKEIRKQLDILSKSINSGVISVQSEIFSDSYPSISKLDGFESPPPAYKASCKGDFATKTTNATHKPLLREIKKTLNPLDLSNDIEEIASRRQPATRDWIVDSVLNWALSSEPNTPQIFWLCGVAGCGKSVASAAIVTDSKFVVAASFFCKFDEEKRSNPRVLLNSLAFQLAEFDSGFATSLKDFIDDKPEFFTKSTKQTPLSSVFQHLIINPLKSLTSSGIILICIDALDESAPEASKERIEFLRLFSLAVPKLPANVKLLVTSRPGQDFEQHFRAFTPTILTLDSASNRADILVFARDRLGDLSWKISDPDLKIPVLAQRLSEISGGLFVWMFFALEELAGDDNVEAAVEQLAIRGVDLDEIYRTTLVRAHPNVNEEKIRLFQVVVGLLLVAKEPLEVNVLAQLVGIEQGVVKACLARISSLLCITDTAVTFMHKSVADFLISDERCFGDAAKFQVNLHQANIQAASFCLSALNKDWYHKSATVSQLVGQLSGNSFSTVDSDVVKYALTYWMHHLTDCGDNITDSLFDLLTEFNEKHGNIALLVGLKNRKSAVIKHLLLAQKQPPPFLIDAAENTGFFRSPLLYEAAKRGLSSVCKVLLEIGKCNVNCKGWTPEGSNSVGEMQRSALHVAVISGSLETVKVLINHGADINVQDKDGDTPRKYATGSIEIFFKSRFEDIENANILQTMTQFQKAVFLGDQEKVMDILKADVNQISDVNSVDGKVALHYAAARGHTNIAQIIITSNITSVNHLDKMNRTPLHWAADVGNAEIAILLINAQANLNLLDINYRMPLHLAARSNHVNVIRCILEHSADSLNAKTDTGFTPLHFACLNGHSDAVQALLDAGADVAAETAAGPTHLSLKTPLMLASLNGHTRIVSLLLSNGADPNARDSTGNSAIRIAARNGDIAVVRSLLQNGADINMCDVYDWTPLHCAARNGHVDVSRYLIAKGCLINTKDSVGRTALHIAAEMGHVELVRLLFEKGADVNALDDIKWTPLFLAVENYHVDTVRVLVNECGADTSIKDFLKQTALSKAVDKDFTNIVKILETVANLSGLRGPLWLLLFPEGRLQPKPTRNSDGSLG</sequence>
<protein>
    <submittedName>
        <fullName evidence="6">POC1 centriolar protein A</fullName>
    </submittedName>
</protein>
<dbReference type="SUPFAM" id="SSF52540">
    <property type="entry name" value="P-loop containing nucleoside triphosphate hydrolases"/>
    <property type="match status" value="1"/>
</dbReference>
<feature type="repeat" description="ANK" evidence="3">
    <location>
        <begin position="989"/>
        <end position="1021"/>
    </location>
</feature>
<dbReference type="SUPFAM" id="SSF52200">
    <property type="entry name" value="Toll/Interleukin receptor TIR domain"/>
    <property type="match status" value="1"/>
</dbReference>
<evidence type="ECO:0000256" key="1">
    <source>
        <dbReference type="ARBA" id="ARBA00022737"/>
    </source>
</evidence>
<keyword evidence="1" id="KW-0677">Repeat</keyword>
<organism evidence="6 7">
    <name type="scientific">Physocladia obscura</name>
    <dbReference type="NCBI Taxonomy" id="109957"/>
    <lineage>
        <taxon>Eukaryota</taxon>
        <taxon>Fungi</taxon>
        <taxon>Fungi incertae sedis</taxon>
        <taxon>Chytridiomycota</taxon>
        <taxon>Chytridiomycota incertae sedis</taxon>
        <taxon>Chytridiomycetes</taxon>
        <taxon>Chytridiales</taxon>
        <taxon>Chytriomycetaceae</taxon>
        <taxon>Physocladia</taxon>
    </lineage>
</organism>
<dbReference type="Pfam" id="PF13676">
    <property type="entry name" value="TIR_2"/>
    <property type="match status" value="1"/>
</dbReference>
<feature type="repeat" description="ANK" evidence="3">
    <location>
        <begin position="1055"/>
        <end position="1087"/>
    </location>
</feature>
<dbReference type="InterPro" id="IPR002110">
    <property type="entry name" value="Ankyrin_rpt"/>
</dbReference>
<dbReference type="Pfam" id="PF00023">
    <property type="entry name" value="Ank"/>
    <property type="match status" value="2"/>
</dbReference>
<dbReference type="Pfam" id="PF24883">
    <property type="entry name" value="NPHP3_N"/>
    <property type="match status" value="1"/>
</dbReference>
<reference evidence="6" key="1">
    <citation type="submission" date="2020-05" db="EMBL/GenBank/DDBJ databases">
        <title>Phylogenomic resolution of chytrid fungi.</title>
        <authorList>
            <person name="Stajich J.E."/>
            <person name="Amses K."/>
            <person name="Simmons R."/>
            <person name="Seto K."/>
            <person name="Myers J."/>
            <person name="Bonds A."/>
            <person name="Quandt C.A."/>
            <person name="Barry K."/>
            <person name="Liu P."/>
            <person name="Grigoriev I."/>
            <person name="Longcore J.E."/>
            <person name="James T.Y."/>
        </authorList>
    </citation>
    <scope>NUCLEOTIDE SEQUENCE</scope>
    <source>
        <strain evidence="6">JEL0513</strain>
    </source>
</reference>
<feature type="repeat" description="ANK" evidence="3">
    <location>
        <begin position="850"/>
        <end position="882"/>
    </location>
</feature>
<dbReference type="SUPFAM" id="SSF48403">
    <property type="entry name" value="Ankyrin repeat"/>
    <property type="match status" value="2"/>
</dbReference>
<dbReference type="InterPro" id="IPR036770">
    <property type="entry name" value="Ankyrin_rpt-contain_sf"/>
</dbReference>
<feature type="domain" description="Nephrocystin 3-like N-terminal" evidence="5">
    <location>
        <begin position="190"/>
        <end position="360"/>
    </location>
</feature>
<evidence type="ECO:0000256" key="3">
    <source>
        <dbReference type="PROSITE-ProRule" id="PRU00023"/>
    </source>
</evidence>
<evidence type="ECO:0000313" key="7">
    <source>
        <dbReference type="Proteomes" id="UP001211907"/>
    </source>
</evidence>
<dbReference type="PROSITE" id="PS50297">
    <property type="entry name" value="ANK_REP_REGION"/>
    <property type="match status" value="9"/>
</dbReference>
<dbReference type="GO" id="GO:0007165">
    <property type="term" value="P:signal transduction"/>
    <property type="evidence" value="ECO:0007669"/>
    <property type="project" value="InterPro"/>
</dbReference>
<accession>A0AAD5TAC5</accession>
<feature type="repeat" description="ANK" evidence="3">
    <location>
        <begin position="718"/>
        <end position="750"/>
    </location>
</feature>
<dbReference type="PANTHER" id="PTHR24178">
    <property type="entry name" value="MOLTING PROTEIN MLT-4"/>
    <property type="match status" value="1"/>
</dbReference>